<protein>
    <submittedName>
        <fullName evidence="1">Uncharacterized protein</fullName>
    </submittedName>
</protein>
<evidence type="ECO:0000313" key="1">
    <source>
        <dbReference type="EMBL" id="RPA88588.1"/>
    </source>
</evidence>
<gene>
    <name evidence="1" type="ORF">L873DRAFT_1824290</name>
</gene>
<sequence length="60" mass="7028">MCSQLADLPIPKNPKDLTSCDDVAVPSLYKFFSIPLPYTLIHLIYRQSTQTQFWLKEQRK</sequence>
<accession>A0A3N4IUZ3</accession>
<name>A0A3N4IUZ3_9PEZI</name>
<evidence type="ECO:0000313" key="2">
    <source>
        <dbReference type="Proteomes" id="UP000276215"/>
    </source>
</evidence>
<dbReference type="EMBL" id="ML120768">
    <property type="protein sequence ID" value="RPA88588.1"/>
    <property type="molecule type" value="Genomic_DNA"/>
</dbReference>
<dbReference type="AlphaFoldDB" id="A0A3N4IUZ3"/>
<organism evidence="1 2">
    <name type="scientific">Choiromyces venosus 120613-1</name>
    <dbReference type="NCBI Taxonomy" id="1336337"/>
    <lineage>
        <taxon>Eukaryota</taxon>
        <taxon>Fungi</taxon>
        <taxon>Dikarya</taxon>
        <taxon>Ascomycota</taxon>
        <taxon>Pezizomycotina</taxon>
        <taxon>Pezizomycetes</taxon>
        <taxon>Pezizales</taxon>
        <taxon>Tuberaceae</taxon>
        <taxon>Choiromyces</taxon>
    </lineage>
</organism>
<proteinExistence type="predicted"/>
<dbReference type="Proteomes" id="UP000276215">
    <property type="component" value="Unassembled WGS sequence"/>
</dbReference>
<keyword evidence="2" id="KW-1185">Reference proteome</keyword>
<reference evidence="1 2" key="1">
    <citation type="journal article" date="2018" name="Nat. Ecol. Evol.">
        <title>Pezizomycetes genomes reveal the molecular basis of ectomycorrhizal truffle lifestyle.</title>
        <authorList>
            <person name="Murat C."/>
            <person name="Payen T."/>
            <person name="Noel B."/>
            <person name="Kuo A."/>
            <person name="Morin E."/>
            <person name="Chen J."/>
            <person name="Kohler A."/>
            <person name="Krizsan K."/>
            <person name="Balestrini R."/>
            <person name="Da Silva C."/>
            <person name="Montanini B."/>
            <person name="Hainaut M."/>
            <person name="Levati E."/>
            <person name="Barry K.W."/>
            <person name="Belfiori B."/>
            <person name="Cichocki N."/>
            <person name="Clum A."/>
            <person name="Dockter R.B."/>
            <person name="Fauchery L."/>
            <person name="Guy J."/>
            <person name="Iotti M."/>
            <person name="Le Tacon F."/>
            <person name="Lindquist E.A."/>
            <person name="Lipzen A."/>
            <person name="Malagnac F."/>
            <person name="Mello A."/>
            <person name="Molinier V."/>
            <person name="Miyauchi S."/>
            <person name="Poulain J."/>
            <person name="Riccioni C."/>
            <person name="Rubini A."/>
            <person name="Sitrit Y."/>
            <person name="Splivallo R."/>
            <person name="Traeger S."/>
            <person name="Wang M."/>
            <person name="Zifcakova L."/>
            <person name="Wipf D."/>
            <person name="Zambonelli A."/>
            <person name="Paolocci F."/>
            <person name="Nowrousian M."/>
            <person name="Ottonello S."/>
            <person name="Baldrian P."/>
            <person name="Spatafora J.W."/>
            <person name="Henrissat B."/>
            <person name="Nagy L.G."/>
            <person name="Aury J.M."/>
            <person name="Wincker P."/>
            <person name="Grigoriev I.V."/>
            <person name="Bonfante P."/>
            <person name="Martin F.M."/>
        </authorList>
    </citation>
    <scope>NUCLEOTIDE SEQUENCE [LARGE SCALE GENOMIC DNA]</scope>
    <source>
        <strain evidence="1 2">120613-1</strain>
    </source>
</reference>